<dbReference type="Proteomes" id="UP001152300">
    <property type="component" value="Unassembled WGS sequence"/>
</dbReference>
<evidence type="ECO:0000256" key="1">
    <source>
        <dbReference type="SAM" id="MobiDB-lite"/>
    </source>
</evidence>
<keyword evidence="3" id="KW-1185">Reference proteome</keyword>
<gene>
    <name evidence="2" type="ORF">OCU04_010756</name>
</gene>
<sequence length="127" mass="13692">MSPSKQHTFRHGKDFREISPNPSMEDIRSIPSLNPGPIGTLRHATCAGKELQMQQARAEARGQHPLNHFSATPFLLAGPGSAAVQLAHPHPPIGAVPGVVPRATAASDMSQSICDQLEEEQLRTRFA</sequence>
<accession>A0A9X0ADM7</accession>
<name>A0A9X0ADM7_9HELO</name>
<proteinExistence type="predicted"/>
<evidence type="ECO:0000313" key="3">
    <source>
        <dbReference type="Proteomes" id="UP001152300"/>
    </source>
</evidence>
<dbReference type="EMBL" id="JAPEIS010000013">
    <property type="protein sequence ID" value="KAJ8060429.1"/>
    <property type="molecule type" value="Genomic_DNA"/>
</dbReference>
<organism evidence="2 3">
    <name type="scientific">Sclerotinia nivalis</name>
    <dbReference type="NCBI Taxonomy" id="352851"/>
    <lineage>
        <taxon>Eukaryota</taxon>
        <taxon>Fungi</taxon>
        <taxon>Dikarya</taxon>
        <taxon>Ascomycota</taxon>
        <taxon>Pezizomycotina</taxon>
        <taxon>Leotiomycetes</taxon>
        <taxon>Helotiales</taxon>
        <taxon>Sclerotiniaceae</taxon>
        <taxon>Sclerotinia</taxon>
    </lineage>
</organism>
<protein>
    <submittedName>
        <fullName evidence="2">Uncharacterized protein</fullName>
    </submittedName>
</protein>
<feature type="region of interest" description="Disordered" evidence="1">
    <location>
        <begin position="1"/>
        <end position="40"/>
    </location>
</feature>
<comment type="caution">
    <text evidence="2">The sequence shown here is derived from an EMBL/GenBank/DDBJ whole genome shotgun (WGS) entry which is preliminary data.</text>
</comment>
<evidence type="ECO:0000313" key="2">
    <source>
        <dbReference type="EMBL" id="KAJ8060429.1"/>
    </source>
</evidence>
<reference evidence="2" key="1">
    <citation type="submission" date="2022-11" db="EMBL/GenBank/DDBJ databases">
        <title>Genome Resource of Sclerotinia nivalis Strain SnTB1, a Plant Pathogen Isolated from American Ginseng.</title>
        <authorList>
            <person name="Fan S."/>
        </authorList>
    </citation>
    <scope>NUCLEOTIDE SEQUENCE</scope>
    <source>
        <strain evidence="2">SnTB1</strain>
    </source>
</reference>
<dbReference type="AlphaFoldDB" id="A0A9X0ADM7"/>